<dbReference type="PROSITE" id="PS50103">
    <property type="entry name" value="ZF_C3H1"/>
    <property type="match status" value="1"/>
</dbReference>
<organism evidence="5 6">
    <name type="scientific">Plasmodium yoelii 17X</name>
    <dbReference type="NCBI Taxonomy" id="1323249"/>
    <lineage>
        <taxon>Eukaryota</taxon>
        <taxon>Sar</taxon>
        <taxon>Alveolata</taxon>
        <taxon>Apicomplexa</taxon>
        <taxon>Aconoidasida</taxon>
        <taxon>Haemosporida</taxon>
        <taxon>Plasmodiidae</taxon>
        <taxon>Plasmodium</taxon>
        <taxon>Plasmodium (Vinckeia)</taxon>
    </lineage>
</organism>
<reference evidence="5 6" key="1">
    <citation type="submission" date="2013-11" db="EMBL/GenBank/DDBJ databases">
        <title>The Genome Sequence of Plasmodium yoelii 17X.</title>
        <authorList>
            <consortium name="The Broad Institute Genomics Platform"/>
            <consortium name="The Broad Institute Genome Sequencing Center for Infectious Disease"/>
            <person name="Neafsey D."/>
            <person name="Adams J."/>
            <person name="Walker B."/>
            <person name="Young S.K."/>
            <person name="Zeng Q."/>
            <person name="Gargeya S."/>
            <person name="Fitzgerald M."/>
            <person name="Haas B."/>
            <person name="Abouelleil A."/>
            <person name="Alvarado L."/>
            <person name="Chapman S.B."/>
            <person name="Gainer-Dewar J."/>
            <person name="Goldberg J."/>
            <person name="Griggs A."/>
            <person name="Gujja S."/>
            <person name="Hansen M."/>
            <person name="Howarth C."/>
            <person name="Imamovic A."/>
            <person name="Ireland A."/>
            <person name="Larimer J."/>
            <person name="McCowan C."/>
            <person name="Murphy C."/>
            <person name="Pearson M."/>
            <person name="Poon T.W."/>
            <person name="Priest M."/>
            <person name="Roberts A."/>
            <person name="Saif S."/>
            <person name="Shea T."/>
            <person name="Sykes S."/>
            <person name="Wortman J."/>
            <person name="Nusbaum C."/>
            <person name="Birren B."/>
        </authorList>
    </citation>
    <scope>NUCLEOTIDE SEQUENCE [LARGE SCALE GENOMIC DNA]</scope>
    <source>
        <strain evidence="5 6">17X</strain>
    </source>
</reference>
<feature type="compositionally biased region" description="Low complexity" evidence="3">
    <location>
        <begin position="647"/>
        <end position="661"/>
    </location>
</feature>
<feature type="compositionally biased region" description="Low complexity" evidence="3">
    <location>
        <begin position="671"/>
        <end position="694"/>
    </location>
</feature>
<evidence type="ECO:0000256" key="1">
    <source>
        <dbReference type="PROSITE-ProRule" id="PRU00723"/>
    </source>
</evidence>
<evidence type="ECO:0000256" key="2">
    <source>
        <dbReference type="SAM" id="Coils"/>
    </source>
</evidence>
<feature type="compositionally biased region" description="Basic and acidic residues" evidence="3">
    <location>
        <begin position="825"/>
        <end position="852"/>
    </location>
</feature>
<name>V7PVU5_PLAYE</name>
<protein>
    <recommendedName>
        <fullName evidence="4">C3H1-type domain-containing protein</fullName>
    </recommendedName>
</protein>
<keyword evidence="1" id="KW-0479">Metal-binding</keyword>
<dbReference type="OrthoDB" id="514276at2759"/>
<dbReference type="EMBL" id="KI635723">
    <property type="protein sequence ID" value="ETB63255.1"/>
    <property type="molecule type" value="Genomic_DNA"/>
</dbReference>
<accession>V7PVU5</accession>
<keyword evidence="2" id="KW-0175">Coiled coil</keyword>
<feature type="region of interest" description="Disordered" evidence="3">
    <location>
        <begin position="504"/>
        <end position="531"/>
    </location>
</feature>
<feature type="domain" description="C3H1-type" evidence="4">
    <location>
        <begin position="66"/>
        <end position="92"/>
    </location>
</feature>
<feature type="region of interest" description="Disordered" evidence="3">
    <location>
        <begin position="817"/>
        <end position="853"/>
    </location>
</feature>
<feature type="compositionally biased region" description="Low complexity" evidence="3">
    <location>
        <begin position="1224"/>
        <end position="1243"/>
    </location>
</feature>
<feature type="compositionally biased region" description="Low complexity" evidence="3">
    <location>
        <begin position="512"/>
        <end position="525"/>
    </location>
</feature>
<keyword evidence="1" id="KW-0862">Zinc</keyword>
<proteinExistence type="predicted"/>
<feature type="compositionally biased region" description="Low complexity" evidence="3">
    <location>
        <begin position="749"/>
        <end position="761"/>
    </location>
</feature>
<gene>
    <name evidence="5" type="ORF">YYC_00092</name>
</gene>
<feature type="coiled-coil region" evidence="2">
    <location>
        <begin position="1338"/>
        <end position="1365"/>
    </location>
</feature>
<dbReference type="InterPro" id="IPR000571">
    <property type="entry name" value="Znf_CCCH"/>
</dbReference>
<evidence type="ECO:0000313" key="6">
    <source>
        <dbReference type="Proteomes" id="UP000018538"/>
    </source>
</evidence>
<sequence length="1408" mass="160300">MSIGVPVTKSFNKLKKYPYEINKFDRRETNEYFYLPVDCPRMKKCDDAYCPLAHTKLEKIFHPIVYKTQACQMAKDGACDYFQKCAFYHDSNDKNEAHLNWTIWEKKWDKWRNNIDSILTQHNKNDKEIRRKVESILKIRMPHFNYGTNKNNLFLNKSASFHTTWPSMNNNNSGIPNMESVDIGNMGSIGTIGSIGQTGNTNIGSNIMESGSIGNTSKLSNINNLLCKSMNSALFQYSSSIFNNTWNKGIKGNKKHIKNNNDNKNSNMWWLNQINEIEIVNLDKNMHNINENNINKSNIYCDETLSYNSNNGTECGVNYDILDNNAYKIVEFCFTDYDNNNNSNNNNNNNNNNNSNKNKIKWKDTADGSNGQSLNSFFSQSTKGLSNDINYLQNTNNNNNNNYNNQRNNIFQCINYNKTCEYIPNIQEGIDDNKNKKYNTLETNYRDNFLADMNNSNKSFDFINSTFFSNSSNDITGAENYVNFPTMLEIIDDDNNAVRNNVFSTGDGTATNNYNNENDNGGIKNNENDNDCSGNITNTTYTDGFSTFYNNNTSITIDNNIKGFPNLDNCKTFDNFNFDDTIKNNISNLIFSGEDKEHIKGMKIKKEDENIGNENANGDMKSIEKELEENNETEDKEIKGDAGINTGNILGSGNSNKGINKSLKKNKNKKGTINNATSNNNNSSNNTESMFSNNIGDEESKNSSTINSNEVKTDINDKKKNPKKENRNLKNSNNEKDQYEKGGSKKIQSSVSKIGNNNGNVSVNENVCLENEKNKSVKCKNNENNNNNKKGAYSKNINVNGDKNMSKVGKKNITENFVSSNNDDADNKNTDKKNVEKNKTKNIEKNKFDNKDNTGSIQLNRKYSDVLGENIINGSEWNNTIKGLDKSKGNDNLINNNGKADKRKTNNNNAFSNSIDKRELENDINNDDNIIVENSGLSLIYNSYYNEKESKKVKLENKKKNIIVDIENVNNIENNNIIVNEKGDNNITERCKNNTDVLCSNTPNNNNLFKYDQNLLINRGDNKNENVDRNMSSHMKESFCDYTSNNENKYDENSILTKRVNTEYIFNNANNIGMNNIKNSSDNKYNDINYINSKDNLFALKTIEYNKPNNETIEDSNRGIYNNYIINDINSSINVENKSVHLGNINNNNTNSTDIKEDINRNNLMENISSNNSEIINDTLTGALNNALNDILNGTLDKTMDSIFKIDATSDDTYNELFNTLTSNSNNNNFSNVNNSGQNNTQNDEIKENVTNNGQTNESCDYTNNLLNIFLSCNSINENFDITNSVNTNFYENNKSDTITFNNSDKYTPEIYGVLNNSSNYFNIFGNYNLYGSTCLQCKHYKNEIKNLISQIKVLREEIIKYKQVIITYGINANKDNTLNPCNYKWDNSKKFNNIYEKNYISSVEAND</sequence>
<feature type="region of interest" description="Disordered" evidence="3">
    <location>
        <begin position="627"/>
        <end position="761"/>
    </location>
</feature>
<feature type="compositionally biased region" description="Basic and acidic residues" evidence="3">
    <location>
        <begin position="711"/>
        <end position="743"/>
    </location>
</feature>
<feature type="region of interest" description="Disordered" evidence="3">
    <location>
        <begin position="1224"/>
        <end position="1245"/>
    </location>
</feature>
<evidence type="ECO:0000259" key="4">
    <source>
        <dbReference type="PROSITE" id="PS50103"/>
    </source>
</evidence>
<keyword evidence="1" id="KW-0863">Zinc-finger</keyword>
<keyword evidence="6" id="KW-1185">Reference proteome</keyword>
<dbReference type="Proteomes" id="UP000018538">
    <property type="component" value="Unassembled WGS sequence"/>
</dbReference>
<feature type="zinc finger region" description="C3H1-type" evidence="1">
    <location>
        <begin position="66"/>
        <end position="92"/>
    </location>
</feature>
<feature type="region of interest" description="Disordered" evidence="3">
    <location>
        <begin position="778"/>
        <end position="802"/>
    </location>
</feature>
<dbReference type="GO" id="GO:0008270">
    <property type="term" value="F:zinc ion binding"/>
    <property type="evidence" value="ECO:0007669"/>
    <property type="project" value="UniProtKB-KW"/>
</dbReference>
<evidence type="ECO:0000313" key="5">
    <source>
        <dbReference type="EMBL" id="ETB63255.1"/>
    </source>
</evidence>
<evidence type="ECO:0000256" key="3">
    <source>
        <dbReference type="SAM" id="MobiDB-lite"/>
    </source>
</evidence>